<dbReference type="PROSITE" id="PS01361">
    <property type="entry name" value="ZF_DOF_1"/>
    <property type="match status" value="1"/>
</dbReference>
<dbReference type="GO" id="GO:0003677">
    <property type="term" value="F:DNA binding"/>
    <property type="evidence" value="ECO:0007669"/>
    <property type="project" value="UniProtKB-UniRule"/>
</dbReference>
<keyword evidence="1" id="KW-0479">Metal-binding</keyword>
<protein>
    <submittedName>
        <fullName evidence="12">Cyclic dof factor 3-like</fullName>
    </submittedName>
</protein>
<dbReference type="Proteomes" id="UP001515500">
    <property type="component" value="Chromosome 19"/>
</dbReference>
<dbReference type="AlphaFoldDB" id="A0AB40AKD0"/>
<feature type="domain" description="Dof-type" evidence="10">
    <location>
        <begin position="101"/>
        <end position="155"/>
    </location>
</feature>
<dbReference type="RefSeq" id="XP_039115376.1">
    <property type="nucleotide sequence ID" value="XM_039259442.1"/>
</dbReference>
<keyword evidence="3" id="KW-0862">Zinc</keyword>
<keyword evidence="5 8" id="KW-0238">DNA-binding</keyword>
<dbReference type="PANTHER" id="PTHR31089:SF75">
    <property type="entry name" value="CYCLIC DOF FACTOR 2"/>
    <property type="match status" value="1"/>
</dbReference>
<evidence type="ECO:0000256" key="9">
    <source>
        <dbReference type="SAM" id="MobiDB-lite"/>
    </source>
</evidence>
<dbReference type="GO" id="GO:0008270">
    <property type="term" value="F:zinc ion binding"/>
    <property type="evidence" value="ECO:0007669"/>
    <property type="project" value="UniProtKB-KW"/>
</dbReference>
<dbReference type="PANTHER" id="PTHR31089">
    <property type="entry name" value="CYCLIC DOF FACTOR 2"/>
    <property type="match status" value="1"/>
</dbReference>
<dbReference type="PROSITE" id="PS50884">
    <property type="entry name" value="ZF_DOF_2"/>
    <property type="match status" value="1"/>
</dbReference>
<dbReference type="GeneID" id="120250616"/>
<name>A0AB40AKD0_DIOCR</name>
<dbReference type="GO" id="GO:0005634">
    <property type="term" value="C:nucleus"/>
    <property type="evidence" value="ECO:0007669"/>
    <property type="project" value="UniProtKB-SubCell"/>
</dbReference>
<dbReference type="InterPro" id="IPR003851">
    <property type="entry name" value="Znf_Dof"/>
</dbReference>
<evidence type="ECO:0000313" key="11">
    <source>
        <dbReference type="Proteomes" id="UP001515500"/>
    </source>
</evidence>
<sequence>MSEVKDPALKLFGMSITLPEKDTCGVMAKTEVDKLMSGSPNGLDKSGQDSSMCSEKNSEHEHQPSNSSDIEMKNYEEAEQDLIKNSASGQAKVLKKPDKLLPCPRCNSMDTKFCYYNNYNVNQPRYFCKNCQRYWTAGGTMRNVPVGAGRRKSKHACSQYRLCSQKEVGNSVPVMKFSQEGPLCESMASVLNLNEKRSSEIGPLSCGETTEETSTSSSMTALNCSENEVKESIGCINKNGIESCYNGVTPMQCYHPGTPWAYAWASMATNRCPPALACKLENGISNPSSEVSWRPPPMIIAPAFCAPTIPFPMIPPSVWNVPWLRPGGNVSPLPSPTLGKHSRDHSMQSEEENEKSLWVPKTLRIDDPGAAARSSIWSALGIKPEEEMKKGGGIFKGFKSRTENTKVKTPEAAQAMHVNPAALSRSQAFQEST</sequence>
<feature type="region of interest" description="Disordered" evidence="9">
    <location>
        <begin position="332"/>
        <end position="356"/>
    </location>
</feature>
<evidence type="ECO:0000256" key="3">
    <source>
        <dbReference type="ARBA" id="ARBA00022833"/>
    </source>
</evidence>
<keyword evidence="6" id="KW-0804">Transcription</keyword>
<evidence type="ECO:0000256" key="8">
    <source>
        <dbReference type="PROSITE-ProRule" id="PRU00071"/>
    </source>
</evidence>
<dbReference type="GO" id="GO:0003700">
    <property type="term" value="F:DNA-binding transcription factor activity"/>
    <property type="evidence" value="ECO:0007669"/>
    <property type="project" value="InterPro"/>
</dbReference>
<evidence type="ECO:0000256" key="4">
    <source>
        <dbReference type="ARBA" id="ARBA00023015"/>
    </source>
</evidence>
<evidence type="ECO:0000259" key="10">
    <source>
        <dbReference type="PROSITE" id="PS50884"/>
    </source>
</evidence>
<keyword evidence="11" id="KW-1185">Reference proteome</keyword>
<dbReference type="InterPro" id="IPR045174">
    <property type="entry name" value="Dof"/>
</dbReference>
<gene>
    <name evidence="12" type="primary">LOC120250616</name>
</gene>
<accession>A0AB40AKD0</accession>
<dbReference type="Pfam" id="PF02701">
    <property type="entry name" value="Zn_ribbon_Dof"/>
    <property type="match status" value="1"/>
</dbReference>
<keyword evidence="2 8" id="KW-0863">Zinc-finger</keyword>
<evidence type="ECO:0000256" key="5">
    <source>
        <dbReference type="ARBA" id="ARBA00023125"/>
    </source>
</evidence>
<proteinExistence type="predicted"/>
<keyword evidence="4" id="KW-0805">Transcription regulation</keyword>
<evidence type="ECO:0000256" key="1">
    <source>
        <dbReference type="ARBA" id="ARBA00022723"/>
    </source>
</evidence>
<feature type="region of interest" description="Disordered" evidence="9">
    <location>
        <begin position="35"/>
        <end position="69"/>
    </location>
</feature>
<organism evidence="11 12">
    <name type="scientific">Dioscorea cayennensis subsp. rotundata</name>
    <name type="common">White Guinea yam</name>
    <name type="synonym">Dioscorea rotundata</name>
    <dbReference type="NCBI Taxonomy" id="55577"/>
    <lineage>
        <taxon>Eukaryota</taxon>
        <taxon>Viridiplantae</taxon>
        <taxon>Streptophyta</taxon>
        <taxon>Embryophyta</taxon>
        <taxon>Tracheophyta</taxon>
        <taxon>Spermatophyta</taxon>
        <taxon>Magnoliopsida</taxon>
        <taxon>Liliopsida</taxon>
        <taxon>Dioscoreales</taxon>
        <taxon>Dioscoreaceae</taxon>
        <taxon>Dioscorea</taxon>
    </lineage>
</organism>
<keyword evidence="7 8" id="KW-0539">Nucleus</keyword>
<evidence type="ECO:0000256" key="6">
    <source>
        <dbReference type="ARBA" id="ARBA00023163"/>
    </source>
</evidence>
<evidence type="ECO:0000313" key="12">
    <source>
        <dbReference type="RefSeq" id="XP_039115376.1"/>
    </source>
</evidence>
<reference evidence="12" key="1">
    <citation type="submission" date="2025-08" db="UniProtKB">
        <authorList>
            <consortium name="RefSeq"/>
        </authorList>
    </citation>
    <scope>IDENTIFICATION</scope>
</reference>
<comment type="subcellular location">
    <subcellularLocation>
        <location evidence="8">Nucleus</location>
    </subcellularLocation>
</comment>
<evidence type="ECO:0000256" key="7">
    <source>
        <dbReference type="ARBA" id="ARBA00023242"/>
    </source>
</evidence>
<evidence type="ECO:0000256" key="2">
    <source>
        <dbReference type="ARBA" id="ARBA00022771"/>
    </source>
</evidence>